<evidence type="ECO:0000313" key="3">
    <source>
        <dbReference type="Proteomes" id="UP000199345"/>
    </source>
</evidence>
<accession>A0A1I0F474</accession>
<dbReference type="Proteomes" id="UP000199345">
    <property type="component" value="Unassembled WGS sequence"/>
</dbReference>
<proteinExistence type="predicted"/>
<keyword evidence="1" id="KW-0472">Membrane</keyword>
<protein>
    <recommendedName>
        <fullName evidence="4">von Willebrand factor type A domain-containing protein</fullName>
    </recommendedName>
</protein>
<evidence type="ECO:0000313" key="2">
    <source>
        <dbReference type="EMBL" id="SET51838.1"/>
    </source>
</evidence>
<dbReference type="RefSeq" id="WP_090660837.1">
    <property type="nucleotide sequence ID" value="NZ_FOIA01000032.1"/>
</dbReference>
<dbReference type="SUPFAM" id="SSF53300">
    <property type="entry name" value="vWA-like"/>
    <property type="match status" value="1"/>
</dbReference>
<sequence length="880" mass="95975">MISRKWIIYSLLTVATLLSWYNTVVLADGVDVIAAKRDLFGTVDLSVGSSEYVVTENFDNGKGIFRIQTYRPVIGNEEIQFYFEINDSHVDPDNDQIRIRLDLNHDHANTPNIDKAIVIYRQLSGAATNRVRVADLNLVGEPVNNAVDLPSGQWMIDDGSDAGDTTWIAEVKVTAADLGFGYIPSIIGLHIRVLTNNESPTAGVFPPGISSAAIASWANLKTRNPINYALVLDRSGSMEDSIDGSTKNFERWNSAIIASEIFSQLYFAMRSPYFNDKIGVVTYTTASGGFFSCSGATPQSSLIGGSLQNLSSISVDGFVTSTLGSLQPTGCTPIKDGLNTAFAGLDDGDAERIALLLSDGFHNVPSTNYDATPYVFPGSLTQSDFEVNTVVLENEPDTGADTNLMQDISNDFGGFASAYINAVSKEELVAAFVENLFGHLYLNQTQFNGTAQFTVNNNEPRLVVMLVWHSTVASDRGFRLQRPDNSIIDTTDSSYHHFRDTTLGYELAYYVVDNPPAGTWQSIGLVSNTAEVADNNLAIFDPTIYAQFNAKRQGQDILLQVSLQENGKPITEPDAEVTMGVERPDEGLGTFASTFTSKCQSVPPNIPPIINVRDIISGKNPPAGNIVITSQPAGSTSFATTTTVNPNTTSMAAVTNGDQNRLTDTLPPHMIKVQRLLEICEKDGFNRSENNLKLYDDGSHGDATAGDGIFSLLYQDADKEGTYNFAFLAKGKAPSGSEFTRQKNLSYHKSVIVDSTTTAFDSRVISVTDKLVHKEYYIVPMDNKHEYLGPGHAPEVKFFVTGAIPIGQTIDYNNGFYSQVVAYDPAAGEPIVTPVVQGTPIQGKCDVQCPLPNWIWWLIAVLTLIILLLFRLCMLRKNKP</sequence>
<evidence type="ECO:0000256" key="1">
    <source>
        <dbReference type="SAM" id="Phobius"/>
    </source>
</evidence>
<keyword evidence="1" id="KW-1133">Transmembrane helix</keyword>
<dbReference type="InterPro" id="IPR036465">
    <property type="entry name" value="vWFA_dom_sf"/>
</dbReference>
<keyword evidence="1" id="KW-0812">Transmembrane</keyword>
<evidence type="ECO:0008006" key="4">
    <source>
        <dbReference type="Google" id="ProtNLM"/>
    </source>
</evidence>
<dbReference type="AlphaFoldDB" id="A0A1I0F474"/>
<dbReference type="EMBL" id="FOIA01000032">
    <property type="protein sequence ID" value="SET51838.1"/>
    <property type="molecule type" value="Genomic_DNA"/>
</dbReference>
<dbReference type="Gene3D" id="3.40.50.410">
    <property type="entry name" value="von Willebrand factor, type A domain"/>
    <property type="match status" value="1"/>
</dbReference>
<name>A0A1I0F474_9PROT</name>
<reference evidence="3" key="1">
    <citation type="submission" date="2016-10" db="EMBL/GenBank/DDBJ databases">
        <authorList>
            <person name="Varghese N."/>
            <person name="Submissions S."/>
        </authorList>
    </citation>
    <scope>NUCLEOTIDE SEQUENCE [LARGE SCALE GENOMIC DNA]</scope>
    <source>
        <strain evidence="3">Nm71</strain>
    </source>
</reference>
<organism evidence="2 3">
    <name type="scientific">Nitrosomonas marina</name>
    <dbReference type="NCBI Taxonomy" id="917"/>
    <lineage>
        <taxon>Bacteria</taxon>
        <taxon>Pseudomonadati</taxon>
        <taxon>Pseudomonadota</taxon>
        <taxon>Betaproteobacteria</taxon>
        <taxon>Nitrosomonadales</taxon>
        <taxon>Nitrosomonadaceae</taxon>
        <taxon>Nitrosomonas</taxon>
    </lineage>
</organism>
<feature type="transmembrane region" description="Helical" evidence="1">
    <location>
        <begin position="854"/>
        <end position="874"/>
    </location>
</feature>
<dbReference type="OrthoDB" id="9805121at2"/>
<dbReference type="NCBIfam" id="NF041940">
    <property type="entry name" value="choice_anch_X"/>
    <property type="match status" value="1"/>
</dbReference>
<keyword evidence="3" id="KW-1185">Reference proteome</keyword>
<gene>
    <name evidence="2" type="ORF">SAMN05216326_13223</name>
</gene>